<dbReference type="GO" id="GO:0004571">
    <property type="term" value="F:mannosyl-oligosaccharide 1,2-alpha-mannosidase activity"/>
    <property type="evidence" value="ECO:0007669"/>
    <property type="project" value="InterPro"/>
</dbReference>
<dbReference type="GO" id="GO:0005975">
    <property type="term" value="P:carbohydrate metabolic process"/>
    <property type="evidence" value="ECO:0007669"/>
    <property type="project" value="InterPro"/>
</dbReference>
<protein>
    <recommendedName>
        <fullName evidence="7">Class I alpha-mannosidase 1B</fullName>
    </recommendedName>
    <alternativeName>
        <fullName evidence="6">Man(9)-alpha-mannosidase 1B</fullName>
    </alternativeName>
</protein>
<evidence type="ECO:0000313" key="9">
    <source>
        <dbReference type="EMBL" id="THC96398.1"/>
    </source>
</evidence>
<dbReference type="STRING" id="1220188.A0A4S3JNN9"/>
<dbReference type="GO" id="GO:0060205">
    <property type="term" value="C:cytoplasmic vesicle lumen"/>
    <property type="evidence" value="ECO:0007669"/>
    <property type="project" value="UniProtKB-SubCell"/>
</dbReference>
<evidence type="ECO:0000256" key="4">
    <source>
        <dbReference type="ARBA" id="ARBA00023329"/>
    </source>
</evidence>
<evidence type="ECO:0000256" key="6">
    <source>
        <dbReference type="ARBA" id="ARBA00030490"/>
    </source>
</evidence>
<comment type="cofactor">
    <cofactor evidence="1">
        <name>Mg(2+)</name>
        <dbReference type="ChEBI" id="CHEBI:18420"/>
    </cofactor>
</comment>
<gene>
    <name evidence="9" type="ORF">EYZ11_004132</name>
</gene>
<evidence type="ECO:0000256" key="7">
    <source>
        <dbReference type="ARBA" id="ARBA00032673"/>
    </source>
</evidence>
<keyword evidence="4" id="KW-0968">Cytoplasmic vesicle</keyword>
<evidence type="ECO:0000256" key="5">
    <source>
        <dbReference type="ARBA" id="ARBA00024790"/>
    </source>
</evidence>
<comment type="caution">
    <text evidence="9">The sequence shown here is derived from an EMBL/GenBank/DDBJ whole genome shotgun (WGS) entry which is preliminary data.</text>
</comment>
<reference evidence="9 10" key="1">
    <citation type="submission" date="2019-03" db="EMBL/GenBank/DDBJ databases">
        <title>The genome sequence of a newly discovered highly antifungal drug resistant Aspergillus species, Aspergillus tanneri NIH 1004.</title>
        <authorList>
            <person name="Mounaud S."/>
            <person name="Singh I."/>
            <person name="Joardar V."/>
            <person name="Pakala S."/>
            <person name="Pakala S."/>
            <person name="Venepally P."/>
            <person name="Hoover J."/>
            <person name="Nierman W."/>
            <person name="Chung J."/>
            <person name="Losada L."/>
        </authorList>
    </citation>
    <scope>NUCLEOTIDE SEQUENCE [LARGE SCALE GENOMIC DNA]</scope>
    <source>
        <strain evidence="9 10">NIH1004</strain>
    </source>
</reference>
<proteinExistence type="inferred from homology"/>
<comment type="subcellular location">
    <subcellularLocation>
        <location evidence="2">Cytoplasmic vesicle lumen</location>
    </subcellularLocation>
</comment>
<name>A0A4S3JNN9_9EURO</name>
<dbReference type="GO" id="GO:0005509">
    <property type="term" value="F:calcium ion binding"/>
    <property type="evidence" value="ECO:0007669"/>
    <property type="project" value="InterPro"/>
</dbReference>
<dbReference type="Proteomes" id="UP000308092">
    <property type="component" value="Unassembled WGS sequence"/>
</dbReference>
<feature type="region of interest" description="Disordered" evidence="8">
    <location>
        <begin position="29"/>
        <end position="79"/>
    </location>
</feature>
<accession>A0A4S3JNN9</accession>
<dbReference type="Pfam" id="PF01532">
    <property type="entry name" value="Glyco_hydro_47"/>
    <property type="match status" value="1"/>
</dbReference>
<dbReference type="InterPro" id="IPR001382">
    <property type="entry name" value="Glyco_hydro_47"/>
</dbReference>
<dbReference type="VEuPathDB" id="FungiDB:EYZ11_004132"/>
<keyword evidence="10" id="KW-1185">Reference proteome</keyword>
<dbReference type="EMBL" id="SOSA01000115">
    <property type="protein sequence ID" value="THC96398.1"/>
    <property type="molecule type" value="Genomic_DNA"/>
</dbReference>
<comment type="function">
    <text evidence="5">Involved in the maturation of Asn-linked oligosaccharides. Progressively trims alpha-1,2-linked mannose residues from Man(9)GlcNAc(2) to produce Man(5)GlcNAc(2).</text>
</comment>
<comment type="similarity">
    <text evidence="3">Belongs to the glycosyl hydrolase 47 family.</text>
</comment>
<dbReference type="InterPro" id="IPR036026">
    <property type="entry name" value="Seven-hairpin_glycosidases"/>
</dbReference>
<evidence type="ECO:0000256" key="3">
    <source>
        <dbReference type="ARBA" id="ARBA00007658"/>
    </source>
</evidence>
<dbReference type="SUPFAM" id="SSF48225">
    <property type="entry name" value="Seven-hairpin glycosidases"/>
    <property type="match status" value="1"/>
</dbReference>
<dbReference type="AlphaFoldDB" id="A0A4S3JNN9"/>
<dbReference type="GO" id="GO:0016020">
    <property type="term" value="C:membrane"/>
    <property type="evidence" value="ECO:0007669"/>
    <property type="project" value="InterPro"/>
</dbReference>
<dbReference type="GO" id="GO:0036503">
    <property type="term" value="P:ERAD pathway"/>
    <property type="evidence" value="ECO:0007669"/>
    <property type="project" value="UniProtKB-ARBA"/>
</dbReference>
<evidence type="ECO:0000313" key="10">
    <source>
        <dbReference type="Proteomes" id="UP000308092"/>
    </source>
</evidence>
<evidence type="ECO:0000256" key="2">
    <source>
        <dbReference type="ARBA" id="ARBA00004321"/>
    </source>
</evidence>
<dbReference type="InterPro" id="IPR012341">
    <property type="entry name" value="6hp_glycosidase-like_sf"/>
</dbReference>
<evidence type="ECO:0000256" key="1">
    <source>
        <dbReference type="ARBA" id="ARBA00001946"/>
    </source>
</evidence>
<dbReference type="UniPathway" id="UPA00378"/>
<sequence>MPSYFIFFDLTFCNYQQYNIVITRLRHARELPDNEEPAPYNDPARDARPKPLGTDAPPTVRDCTAGLTSPPSAVDTGGFGARGDSKYEYLQKGYMLPGGLIEQYQTMHKDVMP</sequence>
<evidence type="ECO:0000256" key="8">
    <source>
        <dbReference type="SAM" id="MobiDB-lite"/>
    </source>
</evidence>
<dbReference type="Gene3D" id="1.50.10.10">
    <property type="match status" value="1"/>
</dbReference>
<organism evidence="9 10">
    <name type="scientific">Aspergillus tanneri</name>
    <dbReference type="NCBI Taxonomy" id="1220188"/>
    <lineage>
        <taxon>Eukaryota</taxon>
        <taxon>Fungi</taxon>
        <taxon>Dikarya</taxon>
        <taxon>Ascomycota</taxon>
        <taxon>Pezizomycotina</taxon>
        <taxon>Eurotiomycetes</taxon>
        <taxon>Eurotiomycetidae</taxon>
        <taxon>Eurotiales</taxon>
        <taxon>Aspergillaceae</taxon>
        <taxon>Aspergillus</taxon>
        <taxon>Aspergillus subgen. Circumdati</taxon>
    </lineage>
</organism>